<dbReference type="Pfam" id="PF00004">
    <property type="entry name" value="AAA"/>
    <property type="match status" value="1"/>
</dbReference>
<evidence type="ECO:0000259" key="3">
    <source>
        <dbReference type="SMART" id="SM00382"/>
    </source>
</evidence>
<dbReference type="PANTHER" id="PTHR46411">
    <property type="entry name" value="FAMILY ATPASE, PUTATIVE-RELATED"/>
    <property type="match status" value="1"/>
</dbReference>
<reference evidence="4" key="1">
    <citation type="submission" date="2023-03" db="EMBL/GenBank/DDBJ databases">
        <title>Complete genome of Cladonia borealis.</title>
        <authorList>
            <person name="Park H."/>
        </authorList>
    </citation>
    <scope>NUCLEOTIDE SEQUENCE</scope>
    <source>
        <strain evidence="4">ANT050790</strain>
    </source>
</reference>
<dbReference type="InterPro" id="IPR054289">
    <property type="entry name" value="DUF7025"/>
</dbReference>
<dbReference type="CDD" id="cd19481">
    <property type="entry name" value="RecA-like_protease"/>
    <property type="match status" value="1"/>
</dbReference>
<evidence type="ECO:0000256" key="2">
    <source>
        <dbReference type="SAM" id="MobiDB-lite"/>
    </source>
</evidence>
<evidence type="ECO:0000313" key="4">
    <source>
        <dbReference type="EMBL" id="KAK0516256.1"/>
    </source>
</evidence>
<dbReference type="Pfam" id="PF22942">
    <property type="entry name" value="DUF7025"/>
    <property type="match status" value="1"/>
</dbReference>
<organism evidence="4 5">
    <name type="scientific">Cladonia borealis</name>
    <dbReference type="NCBI Taxonomy" id="184061"/>
    <lineage>
        <taxon>Eukaryota</taxon>
        <taxon>Fungi</taxon>
        <taxon>Dikarya</taxon>
        <taxon>Ascomycota</taxon>
        <taxon>Pezizomycotina</taxon>
        <taxon>Lecanoromycetes</taxon>
        <taxon>OSLEUM clade</taxon>
        <taxon>Lecanoromycetidae</taxon>
        <taxon>Lecanorales</taxon>
        <taxon>Lecanorineae</taxon>
        <taxon>Cladoniaceae</taxon>
        <taxon>Cladonia</taxon>
    </lineage>
</organism>
<comment type="caution">
    <text evidence="4">The sequence shown here is derived from an EMBL/GenBank/DDBJ whole genome shotgun (WGS) entry which is preliminary data.</text>
</comment>
<dbReference type="InterPro" id="IPR003593">
    <property type="entry name" value="AAA+_ATPase"/>
</dbReference>
<keyword evidence="5" id="KW-1185">Reference proteome</keyword>
<evidence type="ECO:0000256" key="1">
    <source>
        <dbReference type="SAM" id="Coils"/>
    </source>
</evidence>
<dbReference type="Proteomes" id="UP001166286">
    <property type="component" value="Unassembled WGS sequence"/>
</dbReference>
<dbReference type="PANTHER" id="PTHR46411:SF4">
    <property type="entry name" value="AAA+ ATPASE DOMAIN-CONTAINING PROTEIN"/>
    <property type="match status" value="1"/>
</dbReference>
<feature type="region of interest" description="Disordered" evidence="2">
    <location>
        <begin position="397"/>
        <end position="438"/>
    </location>
</feature>
<feature type="compositionally biased region" description="Polar residues" evidence="2">
    <location>
        <begin position="421"/>
        <end position="438"/>
    </location>
</feature>
<feature type="region of interest" description="Disordered" evidence="2">
    <location>
        <begin position="1"/>
        <end position="23"/>
    </location>
</feature>
<dbReference type="EMBL" id="JAFEKC020000002">
    <property type="protein sequence ID" value="KAK0516256.1"/>
    <property type="molecule type" value="Genomic_DNA"/>
</dbReference>
<dbReference type="SUPFAM" id="SSF52540">
    <property type="entry name" value="P-loop containing nucleoside triphosphate hydrolases"/>
    <property type="match status" value="1"/>
</dbReference>
<dbReference type="AlphaFoldDB" id="A0AA39R8W8"/>
<name>A0AA39R8W8_9LECA</name>
<dbReference type="Gene3D" id="3.40.50.300">
    <property type="entry name" value="P-loop containing nucleotide triphosphate hydrolases"/>
    <property type="match status" value="1"/>
</dbReference>
<feature type="coiled-coil region" evidence="1">
    <location>
        <begin position="24"/>
        <end position="51"/>
    </location>
</feature>
<dbReference type="InterPro" id="IPR027417">
    <property type="entry name" value="P-loop_NTPase"/>
</dbReference>
<accession>A0AA39R8W8</accession>
<dbReference type="GO" id="GO:0016887">
    <property type="term" value="F:ATP hydrolysis activity"/>
    <property type="evidence" value="ECO:0007669"/>
    <property type="project" value="InterPro"/>
</dbReference>
<gene>
    <name evidence="4" type="ORF">JMJ35_000859</name>
</gene>
<dbReference type="InterPro" id="IPR003959">
    <property type="entry name" value="ATPase_AAA_core"/>
</dbReference>
<dbReference type="SMART" id="SM00382">
    <property type="entry name" value="AAA"/>
    <property type="match status" value="1"/>
</dbReference>
<keyword evidence="1" id="KW-0175">Coiled coil</keyword>
<dbReference type="GO" id="GO:0005524">
    <property type="term" value="F:ATP binding"/>
    <property type="evidence" value="ECO:0007669"/>
    <property type="project" value="InterPro"/>
</dbReference>
<sequence length="816" mass="91929">MATQDLTLPAISSPGSENGEPGADLTLEQKLANLEEKYTALERKFTHLYEKNITITENGSGEVTNVSVKLPTTNGASDGSTVSSLLPLHYYRQYLIESKTGEKETGPTSRAKIVINRVDTTTGERKDQLPSDTSLEVSKKQDTSHAFLLRKNIDMHNEKENDGELEIIDPDLWNLLKKLLSHYPYHIFKGEPKPIESPYEPLILNWDGLEAATRDSATDEKDSQARSDLKLVLETISSGSSGDLKLDKYFKIRLPNVEQNMVTFESLWTIFSPGALVYGKPFLGQDQIFIVQDYLATWPQTRRKPKWSLQCLTYDWDGRSFKRVALQLDIDNFEGSKPITSLPFYPLHYHQQPEILKQRLVERGAKFKRFCTAEKGSQMFDYRGDVVWGQKGFSGIRGDDEDDDDRTTSSYDQDLEYSGRGSRNSNSDPAEATSKPSSVNSRVMVDFQSYVHYGPAVAKIGSLEPIVDSFECACHECQKDTALRTIYKVRFDEADHQEKWEDEQYMLCPPRILGYILIDKQWAQLRVTGLRDIPKTDLDHSWNRVKLADGEETKKMILNLVNGHGTADSKDDDSGLAVDDIVAKKGKGLVILLYGPPGVGKTSTAETVAIAARKPLFSISVADVGTKAKKVEANLAKLFALATSWQAILLIDEADVFLESRGKGASSSTERNALVSVFLRVLEYYQGILMLTTNQIAHFDVAVQSRIHVAIKYGKLSETQTLAIFEGFLKPLDEKDLVKDIDDIREWIKEDVCKIGLDGRQIRNIVTSALGLARAERKRRLDKKDLKKILNNVRDYKDDFVRQFEKYKNSQDGMIG</sequence>
<feature type="domain" description="AAA+ ATPase" evidence="3">
    <location>
        <begin position="587"/>
        <end position="717"/>
    </location>
</feature>
<protein>
    <recommendedName>
        <fullName evidence="3">AAA+ ATPase domain-containing protein</fullName>
    </recommendedName>
</protein>
<evidence type="ECO:0000313" key="5">
    <source>
        <dbReference type="Proteomes" id="UP001166286"/>
    </source>
</evidence>
<proteinExistence type="predicted"/>